<accession>A0ABS1K9H2</accession>
<evidence type="ECO:0000313" key="3">
    <source>
        <dbReference type="EMBL" id="MBL0706961.1"/>
    </source>
</evidence>
<dbReference type="RefSeq" id="WP_189695209.1">
    <property type="nucleotide sequence ID" value="NZ_BNCM01000019.1"/>
</dbReference>
<protein>
    <recommendedName>
        <fullName evidence="5">S1 motif domain-containing protein</fullName>
    </recommendedName>
</protein>
<dbReference type="EMBL" id="JAERRC010000040">
    <property type="protein sequence ID" value="MBL0706961.1"/>
    <property type="molecule type" value="Genomic_DNA"/>
</dbReference>
<proteinExistence type="predicted"/>
<evidence type="ECO:0000256" key="2">
    <source>
        <dbReference type="SAM" id="MobiDB-lite"/>
    </source>
</evidence>
<feature type="region of interest" description="Disordered" evidence="2">
    <location>
        <begin position="275"/>
        <end position="394"/>
    </location>
</feature>
<organism evidence="3 4">
    <name type="scientific">Sinomonas cellulolyticus</name>
    <dbReference type="NCBI Taxonomy" id="2801916"/>
    <lineage>
        <taxon>Bacteria</taxon>
        <taxon>Bacillati</taxon>
        <taxon>Actinomycetota</taxon>
        <taxon>Actinomycetes</taxon>
        <taxon>Micrococcales</taxon>
        <taxon>Micrococcaceae</taxon>
        <taxon>Sinomonas</taxon>
    </lineage>
</organism>
<gene>
    <name evidence="3" type="ORF">JJE72_15810</name>
</gene>
<feature type="coiled-coil region" evidence="1">
    <location>
        <begin position="412"/>
        <end position="453"/>
    </location>
</feature>
<evidence type="ECO:0000256" key="1">
    <source>
        <dbReference type="SAM" id="Coils"/>
    </source>
</evidence>
<comment type="caution">
    <text evidence="3">The sequence shown here is derived from an EMBL/GenBank/DDBJ whole genome shotgun (WGS) entry which is preliminary data.</text>
</comment>
<name>A0ABS1K9H2_9MICC</name>
<keyword evidence="4" id="KW-1185">Reference proteome</keyword>
<dbReference type="Proteomes" id="UP000639051">
    <property type="component" value="Unassembled WGS sequence"/>
</dbReference>
<feature type="compositionally biased region" description="Low complexity" evidence="2">
    <location>
        <begin position="359"/>
        <end position="381"/>
    </location>
</feature>
<evidence type="ECO:0000313" key="4">
    <source>
        <dbReference type="Proteomes" id="UP000639051"/>
    </source>
</evidence>
<sequence length="605" mass="63704">MAPAPAPQPAGEAIAREILRPGRRHPVVVVSQNRQFPEAVIDARSLERDLNGIAAVYVIDDTAAHGLPGRLPSQADVYGNAARVYEPRALADGRPPRFPPRVAFDRRSAWDAGGKAIDDARACAAPKDSPSAAGGPRTVDATVHGFLQGGQHALARTAEGSLATIDADRTVPGIPLDWYLSPGQRVTGKVLPGGQIDISSMLLGHRLSLVYPPGSTVLALARNVTAAAAELTLFPGTAWTVPAPDGIAAEGEVVCALYTHDRGAVRLSLTDAADEPTAEAPPLVADGPPWLVLGRSLHPSAPEPEGPAAEAAPPADPAGSTVPGTDGSSGPAPGPDEDPTAQDGVTDGPLPGSPEAGTGPARQQAQADPRPAAPGPAGARPGPAPLPRPGTVHVAPSAEDLEEGQTRLAAELRHVLQEGAELRRQLDIAQDEIRHLRAEAAGLRKKLKAQARAAAPRTGLFADPLDGLRHEIYTTWASYLGPFDKDRYPAPSGYSIGPELPGTLDALQDPADREKALETIVDLLVHRVERQRTMAIKPLLSTKRRQHQRWDGALAWRVRIENRTAAALRLHYWALPDGSVELWTVNSHDDYPRSTADSGPALLVG</sequence>
<keyword evidence="1" id="KW-0175">Coiled coil</keyword>
<evidence type="ECO:0008006" key="5">
    <source>
        <dbReference type="Google" id="ProtNLM"/>
    </source>
</evidence>
<reference evidence="3 4" key="1">
    <citation type="submission" date="2021-01" db="EMBL/GenBank/DDBJ databases">
        <title>Genome public.</title>
        <authorList>
            <person name="Liu C."/>
            <person name="Sun Q."/>
        </authorList>
    </citation>
    <scope>NUCLEOTIDE SEQUENCE [LARGE SCALE GENOMIC DNA]</scope>
    <source>
        <strain evidence="3 4">JC656</strain>
    </source>
</reference>
<feature type="compositionally biased region" description="Low complexity" evidence="2">
    <location>
        <begin position="306"/>
        <end position="320"/>
    </location>
</feature>